<keyword evidence="1" id="KW-0732">Signal</keyword>
<evidence type="ECO:0000313" key="2">
    <source>
        <dbReference type="EMBL" id="GFR36952.1"/>
    </source>
</evidence>
<keyword evidence="3" id="KW-1185">Reference proteome</keyword>
<feature type="chain" id="PRO_5037623004" description="MYXO-CTERM domain-containing protein" evidence="1">
    <location>
        <begin position="24"/>
        <end position="124"/>
    </location>
</feature>
<name>A0A916VE80_9BACL</name>
<sequence length="124" mass="13607">MRKWMLSLAATLMLLVLPSTAHAAGGRDDNGKAGNAVRGNQVVNQINDMTRPDGAVIRHMNNGDWGINGRRDNWDNNMATRSVNNRTYRTNATDNDTDWGWLGLLGLIGLAGMMGRGRDRGDAR</sequence>
<comment type="caution">
    <text evidence="2">The sequence shown here is derived from an EMBL/GenBank/DDBJ whole genome shotgun (WGS) entry which is preliminary data.</text>
</comment>
<dbReference type="RefSeq" id="WP_242457357.1">
    <property type="nucleotide sequence ID" value="NZ_BMAQ01000001.1"/>
</dbReference>
<gene>
    <name evidence="2" type="ORF">PRECH8_02480</name>
</gene>
<dbReference type="EMBL" id="BMAQ01000001">
    <property type="protein sequence ID" value="GFR36952.1"/>
    <property type="molecule type" value="Genomic_DNA"/>
</dbReference>
<dbReference type="AlphaFoldDB" id="A0A916VE80"/>
<evidence type="ECO:0000256" key="1">
    <source>
        <dbReference type="SAM" id="SignalP"/>
    </source>
</evidence>
<proteinExistence type="predicted"/>
<feature type="signal peptide" evidence="1">
    <location>
        <begin position="1"/>
        <end position="23"/>
    </location>
</feature>
<accession>A0A916VE80</accession>
<dbReference type="Proteomes" id="UP000654993">
    <property type="component" value="Unassembled WGS sequence"/>
</dbReference>
<dbReference type="NCBIfam" id="NF038039">
    <property type="entry name" value="WGxxGxxG-CTERM"/>
    <property type="match status" value="1"/>
</dbReference>
<reference evidence="2" key="1">
    <citation type="submission" date="2020-08" db="EMBL/GenBank/DDBJ databases">
        <authorList>
            <person name="Uke A."/>
            <person name="Chhe C."/>
            <person name="Baramee S."/>
            <person name="Kosugi A."/>
        </authorList>
    </citation>
    <scope>NUCLEOTIDE SEQUENCE</scope>
    <source>
        <strain evidence="2">DA-C8</strain>
    </source>
</reference>
<evidence type="ECO:0000313" key="3">
    <source>
        <dbReference type="Proteomes" id="UP000654993"/>
    </source>
</evidence>
<protein>
    <recommendedName>
        <fullName evidence="4">MYXO-CTERM domain-containing protein</fullName>
    </recommendedName>
</protein>
<reference evidence="2" key="2">
    <citation type="journal article" date="2021" name="Data Brief">
        <title>Draft genome sequence data of the facultative, thermophilic, xylanolytic bacterium Paenibacillus sp. strain DA-C8.</title>
        <authorList>
            <person name="Chhe C."/>
            <person name="Uke A."/>
            <person name="Baramee S."/>
            <person name="Ungkulpasvich U."/>
            <person name="Tachaapaikoon C."/>
            <person name="Pason P."/>
            <person name="Waeonukul R."/>
            <person name="Ratanakhanokchai K."/>
            <person name="Kosugi A."/>
        </authorList>
    </citation>
    <scope>NUCLEOTIDE SEQUENCE</scope>
    <source>
        <strain evidence="2">DA-C8</strain>
    </source>
</reference>
<dbReference type="NCBIfam" id="NF041742">
    <property type="entry name" value="WGxxGxxG_fam"/>
    <property type="match status" value="1"/>
</dbReference>
<evidence type="ECO:0008006" key="4">
    <source>
        <dbReference type="Google" id="ProtNLM"/>
    </source>
</evidence>
<organism evidence="2 3">
    <name type="scientific">Insulibacter thermoxylanivorax</name>
    <dbReference type="NCBI Taxonomy" id="2749268"/>
    <lineage>
        <taxon>Bacteria</taxon>
        <taxon>Bacillati</taxon>
        <taxon>Bacillota</taxon>
        <taxon>Bacilli</taxon>
        <taxon>Bacillales</taxon>
        <taxon>Paenibacillaceae</taxon>
        <taxon>Insulibacter</taxon>
    </lineage>
</organism>